<dbReference type="InterPro" id="IPR036734">
    <property type="entry name" value="Neur_chan_lig-bd_sf"/>
</dbReference>
<dbReference type="AlphaFoldDB" id="A0AAW2F2S1"/>
<comment type="caution">
    <text evidence="8">The sequence shown here is derived from an EMBL/GenBank/DDBJ whole genome shotgun (WGS) entry which is preliminary data.</text>
</comment>
<keyword evidence="6" id="KW-0732">Signal</keyword>
<dbReference type="SUPFAM" id="SSF63712">
    <property type="entry name" value="Nicotinic receptor ligand binding domain-like"/>
    <property type="match status" value="1"/>
</dbReference>
<accession>A0AAW2F2S1</accession>
<keyword evidence="4 5" id="KW-0472">Membrane</keyword>
<feature type="domain" description="Neurotransmitter-gated ion-channel ligand-binding" evidence="7">
    <location>
        <begin position="46"/>
        <end position="247"/>
    </location>
</feature>
<feature type="transmembrane region" description="Helical" evidence="5">
    <location>
        <begin position="398"/>
        <end position="423"/>
    </location>
</feature>
<dbReference type="PANTHER" id="PTHR18945">
    <property type="entry name" value="NEUROTRANSMITTER GATED ION CHANNEL"/>
    <property type="match status" value="1"/>
</dbReference>
<dbReference type="GO" id="GO:0004888">
    <property type="term" value="F:transmembrane signaling receptor activity"/>
    <property type="evidence" value="ECO:0007669"/>
    <property type="project" value="InterPro"/>
</dbReference>
<reference evidence="8 9" key="1">
    <citation type="submission" date="2023-03" db="EMBL/GenBank/DDBJ databases">
        <title>High recombination rates correlate with genetic variation in Cardiocondyla obscurior ants.</title>
        <authorList>
            <person name="Errbii M."/>
        </authorList>
    </citation>
    <scope>NUCLEOTIDE SEQUENCE [LARGE SCALE GENOMIC DNA]</scope>
    <source>
        <strain evidence="8">Alpha-2009</strain>
        <tissue evidence="8">Whole body</tissue>
    </source>
</reference>
<comment type="subcellular location">
    <subcellularLocation>
        <location evidence="1">Membrane</location>
        <topology evidence="1">Multi-pass membrane protein</topology>
    </subcellularLocation>
</comment>
<protein>
    <recommendedName>
        <fullName evidence="7">Neurotransmitter-gated ion-channel ligand-binding domain-containing protein</fullName>
    </recommendedName>
</protein>
<dbReference type="Gene3D" id="2.70.170.10">
    <property type="entry name" value="Neurotransmitter-gated ion-channel ligand-binding domain"/>
    <property type="match status" value="1"/>
</dbReference>
<organism evidence="8 9">
    <name type="scientific">Cardiocondyla obscurior</name>
    <dbReference type="NCBI Taxonomy" id="286306"/>
    <lineage>
        <taxon>Eukaryota</taxon>
        <taxon>Metazoa</taxon>
        <taxon>Ecdysozoa</taxon>
        <taxon>Arthropoda</taxon>
        <taxon>Hexapoda</taxon>
        <taxon>Insecta</taxon>
        <taxon>Pterygota</taxon>
        <taxon>Neoptera</taxon>
        <taxon>Endopterygota</taxon>
        <taxon>Hymenoptera</taxon>
        <taxon>Apocrita</taxon>
        <taxon>Aculeata</taxon>
        <taxon>Formicoidea</taxon>
        <taxon>Formicidae</taxon>
        <taxon>Myrmicinae</taxon>
        <taxon>Cardiocondyla</taxon>
    </lineage>
</organism>
<name>A0AAW2F2S1_9HYME</name>
<evidence type="ECO:0000256" key="5">
    <source>
        <dbReference type="SAM" id="Phobius"/>
    </source>
</evidence>
<dbReference type="Proteomes" id="UP001430953">
    <property type="component" value="Unassembled WGS sequence"/>
</dbReference>
<dbReference type="GO" id="GO:0005230">
    <property type="term" value="F:extracellular ligand-gated monoatomic ion channel activity"/>
    <property type="evidence" value="ECO:0007669"/>
    <property type="project" value="InterPro"/>
</dbReference>
<evidence type="ECO:0000313" key="9">
    <source>
        <dbReference type="Proteomes" id="UP001430953"/>
    </source>
</evidence>
<feature type="signal peptide" evidence="6">
    <location>
        <begin position="1"/>
        <end position="18"/>
    </location>
</feature>
<dbReference type="InterPro" id="IPR006201">
    <property type="entry name" value="Neur_channel"/>
</dbReference>
<feature type="transmembrane region" description="Helical" evidence="5">
    <location>
        <begin position="313"/>
        <end position="332"/>
    </location>
</feature>
<evidence type="ECO:0000313" key="8">
    <source>
        <dbReference type="EMBL" id="KAL0108457.1"/>
    </source>
</evidence>
<dbReference type="FunFam" id="2.70.170.10:FF:000028">
    <property type="entry name" value="AcetylCholine Receptor"/>
    <property type="match status" value="1"/>
</dbReference>
<evidence type="ECO:0000256" key="4">
    <source>
        <dbReference type="ARBA" id="ARBA00023136"/>
    </source>
</evidence>
<evidence type="ECO:0000256" key="3">
    <source>
        <dbReference type="ARBA" id="ARBA00022989"/>
    </source>
</evidence>
<evidence type="ECO:0000256" key="1">
    <source>
        <dbReference type="ARBA" id="ARBA00004141"/>
    </source>
</evidence>
<dbReference type="InterPro" id="IPR036719">
    <property type="entry name" value="Neuro-gated_channel_TM_sf"/>
</dbReference>
<dbReference type="Gene3D" id="1.20.58.390">
    <property type="entry name" value="Neurotransmitter-gated ion-channel transmembrane domain"/>
    <property type="match status" value="1"/>
</dbReference>
<evidence type="ECO:0000259" key="7">
    <source>
        <dbReference type="Pfam" id="PF02931"/>
    </source>
</evidence>
<evidence type="ECO:0000256" key="2">
    <source>
        <dbReference type="ARBA" id="ARBA00022692"/>
    </source>
</evidence>
<dbReference type="InterPro" id="IPR038050">
    <property type="entry name" value="Neuro_actylchol_rec"/>
</dbReference>
<dbReference type="InterPro" id="IPR006202">
    <property type="entry name" value="Neur_chan_lig-bd"/>
</dbReference>
<keyword evidence="9" id="KW-1185">Reference proteome</keyword>
<evidence type="ECO:0000256" key="6">
    <source>
        <dbReference type="SAM" id="SignalP"/>
    </source>
</evidence>
<sequence>MKILQILLFFISSWCSLCAYIDAEEDDVVERGCKSLKNTPLLELKKFLFCDYDTTVRSNHHKSVTNVTIKLIPKMMEFNGDGVLNLHSWMLYSWTDAFLTWVPSDYSGITYIHVKAYDVWIPDLYIYNSGDLSTNDYNTIYNTECLVLNTGSIICIPAIKYTSKCSPNFTYWPHDQHKCRIVLGSWSHTGEELDVHLDGTGVDMSSYENNTVWDFKLLSAEKIVKKYKCCPNDTFPRIDYTFLLTRHHDINHKSYITPAIALIFLTLTVLWLDSRSVERIAIASVNFICHLLCMFDLQWIMPYNGVNPPNIMLFYRESLALATFALILTALLRKLQNMSLDMPNWMFSITTFILSNKAGRILVSNDEESKIVGESIVAEDSSDLPKYKMKIKESSWRYFATIIEWLSFFCVILTYIIILIILVPSGVGK</sequence>
<gene>
    <name evidence="8" type="ORF">PUN28_015183</name>
</gene>
<feature type="transmembrane region" description="Helical" evidence="5">
    <location>
        <begin position="255"/>
        <end position="273"/>
    </location>
</feature>
<dbReference type="EMBL" id="JADYXP020000016">
    <property type="protein sequence ID" value="KAL0108457.1"/>
    <property type="molecule type" value="Genomic_DNA"/>
</dbReference>
<keyword evidence="3 5" id="KW-1133">Transmembrane helix</keyword>
<dbReference type="Pfam" id="PF02931">
    <property type="entry name" value="Neur_chan_LBD"/>
    <property type="match status" value="1"/>
</dbReference>
<dbReference type="GO" id="GO:0016020">
    <property type="term" value="C:membrane"/>
    <property type="evidence" value="ECO:0007669"/>
    <property type="project" value="UniProtKB-SubCell"/>
</dbReference>
<keyword evidence="2 5" id="KW-0812">Transmembrane</keyword>
<dbReference type="CDD" id="cd18989">
    <property type="entry name" value="LGIC_ECD_cation"/>
    <property type="match status" value="1"/>
</dbReference>
<proteinExistence type="predicted"/>
<dbReference type="SUPFAM" id="SSF90112">
    <property type="entry name" value="Neurotransmitter-gated ion-channel transmembrane pore"/>
    <property type="match status" value="1"/>
</dbReference>
<feature type="chain" id="PRO_5043497980" description="Neurotransmitter-gated ion-channel ligand-binding domain-containing protein" evidence="6">
    <location>
        <begin position="19"/>
        <end position="429"/>
    </location>
</feature>
<feature type="transmembrane region" description="Helical" evidence="5">
    <location>
        <begin position="280"/>
        <end position="301"/>
    </location>
</feature>